<dbReference type="SUPFAM" id="SSF48452">
    <property type="entry name" value="TPR-like"/>
    <property type="match status" value="1"/>
</dbReference>
<accession>A0AAW1KBJ7</accession>
<keyword evidence="1" id="KW-0677">Repeat</keyword>
<dbReference type="EMBL" id="JBDFQZ010000006">
    <property type="protein sequence ID" value="KAK9715033.1"/>
    <property type="molecule type" value="Genomic_DNA"/>
</dbReference>
<dbReference type="FunFam" id="1.25.40.10:FF:000344">
    <property type="entry name" value="Pentatricopeptide repeat-containing protein"/>
    <property type="match status" value="1"/>
</dbReference>
<gene>
    <name evidence="3" type="ORF">RND81_06G138300</name>
</gene>
<feature type="repeat" description="PPR" evidence="2">
    <location>
        <begin position="318"/>
        <end position="352"/>
    </location>
</feature>
<comment type="caution">
    <text evidence="3">The sequence shown here is derived from an EMBL/GenBank/DDBJ whole genome shotgun (WGS) entry which is preliminary data.</text>
</comment>
<dbReference type="InterPro" id="IPR046960">
    <property type="entry name" value="PPR_At4g14850-like_plant"/>
</dbReference>
<dbReference type="PANTHER" id="PTHR47926:SF451">
    <property type="entry name" value="TETRATRICOPEPTIDE-LIKE HELICAL DOMAIN SUPERFAMILY"/>
    <property type="match status" value="1"/>
</dbReference>
<proteinExistence type="predicted"/>
<dbReference type="PROSITE" id="PS51375">
    <property type="entry name" value="PPR"/>
    <property type="match status" value="5"/>
</dbReference>
<evidence type="ECO:0000313" key="4">
    <source>
        <dbReference type="Proteomes" id="UP001443914"/>
    </source>
</evidence>
<feature type="repeat" description="PPR" evidence="2">
    <location>
        <begin position="118"/>
        <end position="152"/>
    </location>
</feature>
<evidence type="ECO:0000313" key="3">
    <source>
        <dbReference type="EMBL" id="KAK9715033.1"/>
    </source>
</evidence>
<sequence>MNSPASTAAAAAATVAATKSFNSKINRLSSNGYYRDVLLTFSSMLSSHTPTDAHTYPSLFKACTHLKRFSLGILLHQRVVVDGYASDSFVSSSLINFYAKFGRVGNAHKVFDLMSERNEVPWTAMIGCYSRGGDVYRAFRMHNLMRLDGIQPSSVTLLNVLCGVIDVSMLECLHGSAITFGFDCELNLVNCMLNLYGKFSRVEAARDLFEAMTVRDIISWNSLVSTYVQAGNLEGTLWLLSRMKSEGFSPDQRTFGTVVSSSETLQNGVELGSMIYDEIIACGLEINAHLATSLVGLYSKYGDVSAAFKIFERVLEKDDILWTSMISAFVQNDGVYNALTVFSQMLESRVMPSTATFATVIAACAKLTSLRLGASVHGYLLRQQISVDIPVHNSLITMYAKCGHLRQSCAIFNAMSDRDVVSWNAVVAAYAENGDLWNALGFLNEMKSALQTPDTITVVSLLQACASCGALEQGRWIHNVVVKTFSQPSIKVETALVDMYSKCGDLKTAHKCFNHMPKHDVVSWSAMITGYGSNGQGDMALKLYSDFLQTGIQPNRVLFLSVLFSCSHNGLVSEGLCIFKSMVDEFDITPENEHRTCIVDLLCRAGRVGEAYEFIKTMFSKPTVEALGILLDACRMKGDAKLGEIVAQDIMMLKPVCAENYVQLANSFASMNKWDGVNDAWTQMKALGLRKLPGWSHIQQHGKITTFCKGQSDHPEHEDIVSVLEILSSQMDDLRFNLSHTLSEEAFICFGIDSS</sequence>
<keyword evidence="4" id="KW-1185">Reference proteome</keyword>
<dbReference type="PANTHER" id="PTHR47926">
    <property type="entry name" value="PENTATRICOPEPTIDE REPEAT-CONTAINING PROTEIN"/>
    <property type="match status" value="1"/>
</dbReference>
<dbReference type="FunFam" id="1.25.40.10:FF:000682">
    <property type="entry name" value="Pentatricopeptide repeat-containing protein At3g16610"/>
    <property type="match status" value="1"/>
</dbReference>
<feature type="repeat" description="PPR" evidence="2">
    <location>
        <begin position="216"/>
        <end position="250"/>
    </location>
</feature>
<name>A0AAW1KBJ7_SAPOF</name>
<dbReference type="InterPro" id="IPR002885">
    <property type="entry name" value="PPR_rpt"/>
</dbReference>
<dbReference type="GO" id="GO:0003723">
    <property type="term" value="F:RNA binding"/>
    <property type="evidence" value="ECO:0007669"/>
    <property type="project" value="InterPro"/>
</dbReference>
<feature type="repeat" description="PPR" evidence="2">
    <location>
        <begin position="419"/>
        <end position="453"/>
    </location>
</feature>
<evidence type="ECO:0008006" key="5">
    <source>
        <dbReference type="Google" id="ProtNLM"/>
    </source>
</evidence>
<feature type="repeat" description="PPR" evidence="2">
    <location>
        <begin position="520"/>
        <end position="554"/>
    </location>
</feature>
<dbReference type="Pfam" id="PF20431">
    <property type="entry name" value="E_motif"/>
    <property type="match status" value="1"/>
</dbReference>
<organism evidence="3 4">
    <name type="scientific">Saponaria officinalis</name>
    <name type="common">Common soapwort</name>
    <name type="synonym">Lychnis saponaria</name>
    <dbReference type="NCBI Taxonomy" id="3572"/>
    <lineage>
        <taxon>Eukaryota</taxon>
        <taxon>Viridiplantae</taxon>
        <taxon>Streptophyta</taxon>
        <taxon>Embryophyta</taxon>
        <taxon>Tracheophyta</taxon>
        <taxon>Spermatophyta</taxon>
        <taxon>Magnoliopsida</taxon>
        <taxon>eudicotyledons</taxon>
        <taxon>Gunneridae</taxon>
        <taxon>Pentapetalae</taxon>
        <taxon>Caryophyllales</taxon>
        <taxon>Caryophyllaceae</taxon>
        <taxon>Caryophylleae</taxon>
        <taxon>Saponaria</taxon>
    </lineage>
</organism>
<reference evidence="3" key="1">
    <citation type="submission" date="2024-03" db="EMBL/GenBank/DDBJ databases">
        <title>WGS assembly of Saponaria officinalis var. Norfolk2.</title>
        <authorList>
            <person name="Jenkins J."/>
            <person name="Shu S."/>
            <person name="Grimwood J."/>
            <person name="Barry K."/>
            <person name="Goodstein D."/>
            <person name="Schmutz J."/>
            <person name="Leebens-Mack J."/>
            <person name="Osbourn A."/>
        </authorList>
    </citation>
    <scope>NUCLEOTIDE SEQUENCE [LARGE SCALE GENOMIC DNA]</scope>
    <source>
        <strain evidence="3">JIC</strain>
    </source>
</reference>
<dbReference type="Pfam" id="PF13041">
    <property type="entry name" value="PPR_2"/>
    <property type="match status" value="3"/>
</dbReference>
<dbReference type="Pfam" id="PF01535">
    <property type="entry name" value="PPR"/>
    <property type="match status" value="6"/>
</dbReference>
<dbReference type="InterPro" id="IPR046848">
    <property type="entry name" value="E_motif"/>
</dbReference>
<evidence type="ECO:0000256" key="2">
    <source>
        <dbReference type="PROSITE-ProRule" id="PRU00708"/>
    </source>
</evidence>
<dbReference type="Gene3D" id="1.25.40.10">
    <property type="entry name" value="Tetratricopeptide repeat domain"/>
    <property type="match status" value="5"/>
</dbReference>
<dbReference type="InterPro" id="IPR011990">
    <property type="entry name" value="TPR-like_helical_dom_sf"/>
</dbReference>
<dbReference type="AlphaFoldDB" id="A0AAW1KBJ7"/>
<protein>
    <recommendedName>
        <fullName evidence="5">Pentatricopeptide repeat-containing protein</fullName>
    </recommendedName>
</protein>
<dbReference type="NCBIfam" id="TIGR00756">
    <property type="entry name" value="PPR"/>
    <property type="match status" value="4"/>
</dbReference>
<evidence type="ECO:0000256" key="1">
    <source>
        <dbReference type="ARBA" id="ARBA00022737"/>
    </source>
</evidence>
<dbReference type="Proteomes" id="UP001443914">
    <property type="component" value="Unassembled WGS sequence"/>
</dbReference>
<dbReference type="GO" id="GO:0009451">
    <property type="term" value="P:RNA modification"/>
    <property type="evidence" value="ECO:0007669"/>
    <property type="project" value="InterPro"/>
</dbReference>
<dbReference type="FunFam" id="1.25.40.10:FF:000090">
    <property type="entry name" value="Pentatricopeptide repeat-containing protein, chloroplastic"/>
    <property type="match status" value="1"/>
</dbReference>